<sequence length="379" mass="44163">MGFVKNRDYTINESDHVISFSNGSEIYGAGLDDSDRVEKIMGTEFNTIFINEATQISYATFQKIKSRISYVRPELTNKFLVDCNPRNRFHWIYKYFVLRQDPETGKALPHHRLKRMTRRHWTPLDNPYITDEYKQILGELTGVERERLYLGQWVDVEGLVYPNYEQAIVEPFEIPKTWDCAGAVDFGYTNPFVFLWLYYDKSNETWYLADEHYETSKTVRAHCEILKTKRKPNLYIVADHDAEDRATMAECGYLTLAADKDVTTGIQALFELLSGKKGVKLKIFRTCVHTIEEFSIYSWEEPKDGKNAKENPIKNHDHAMDALRYIALKIVGRKNRIVTSNLESVRTAIEAKKVTGVEEIRMQRLKSFGIDPNSFTYRK</sequence>
<dbReference type="PANTHER" id="PTHR39184">
    <property type="match status" value="1"/>
</dbReference>
<dbReference type="Proteomes" id="UP000011988">
    <property type="component" value="Unassembled WGS sequence"/>
</dbReference>
<dbReference type="Gene3D" id="3.30.420.280">
    <property type="match status" value="1"/>
</dbReference>
<comment type="caution">
    <text evidence="2">The sequence shown here is derived from an EMBL/GenBank/DDBJ whole genome shotgun (WGS) entry which is preliminary data.</text>
</comment>
<evidence type="ECO:0000259" key="1">
    <source>
        <dbReference type="Pfam" id="PF04466"/>
    </source>
</evidence>
<dbReference type="PATRIC" id="fig|1218565.3.peg.1866"/>
<proteinExistence type="predicted"/>
<organism evidence="2 3">
    <name type="scientific">Leptospira alstonii serovar Sichuan str. 79601</name>
    <dbReference type="NCBI Taxonomy" id="1218565"/>
    <lineage>
        <taxon>Bacteria</taxon>
        <taxon>Pseudomonadati</taxon>
        <taxon>Spirochaetota</taxon>
        <taxon>Spirochaetia</taxon>
        <taxon>Leptospirales</taxon>
        <taxon>Leptospiraceae</taxon>
        <taxon>Leptospira</taxon>
    </lineage>
</organism>
<dbReference type="PANTHER" id="PTHR39184:SF1">
    <property type="entry name" value="PBSX PHAGE TERMINASE LARGE SUBUNIT"/>
    <property type="match status" value="1"/>
</dbReference>
<dbReference type="InterPro" id="IPR027417">
    <property type="entry name" value="P-loop_NTPase"/>
</dbReference>
<dbReference type="EMBL" id="ANIK01000035">
    <property type="protein sequence ID" value="EMJ95415.1"/>
    <property type="molecule type" value="Genomic_DNA"/>
</dbReference>
<accession>M6DA57</accession>
<dbReference type="Gene3D" id="3.40.50.300">
    <property type="entry name" value="P-loop containing nucleotide triphosphate hydrolases"/>
    <property type="match status" value="1"/>
</dbReference>
<gene>
    <name evidence="2" type="ORF">LEP1GSC194_3521</name>
</gene>
<evidence type="ECO:0000313" key="2">
    <source>
        <dbReference type="EMBL" id="EMJ95415.1"/>
    </source>
</evidence>
<evidence type="ECO:0000313" key="3">
    <source>
        <dbReference type="Proteomes" id="UP000011988"/>
    </source>
</evidence>
<dbReference type="AlphaFoldDB" id="M6DA57"/>
<feature type="domain" description="Phage terminase large subunit N-terminal" evidence="1">
    <location>
        <begin position="10"/>
        <end position="140"/>
    </location>
</feature>
<name>M6DA57_9LEPT</name>
<protein>
    <submittedName>
        <fullName evidence="2">Phage terminase large subunit</fullName>
    </submittedName>
</protein>
<reference evidence="2 3" key="1">
    <citation type="submission" date="2013-01" db="EMBL/GenBank/DDBJ databases">
        <authorList>
            <person name="Harkins D.M."/>
            <person name="Durkin A.S."/>
            <person name="Brinkac L.M."/>
            <person name="Haft D.H."/>
            <person name="Selengut J.D."/>
            <person name="Sanka R."/>
            <person name="DePew J."/>
            <person name="Purushe J."/>
            <person name="Galloway R.L."/>
            <person name="Vinetz J.M."/>
            <person name="Sutton G.G."/>
            <person name="Nierman W.C."/>
            <person name="Fouts D.E."/>
        </authorList>
    </citation>
    <scope>NUCLEOTIDE SEQUENCE [LARGE SCALE GENOMIC DNA]</scope>
    <source>
        <strain evidence="2 3">79601</strain>
    </source>
</reference>
<dbReference type="Pfam" id="PF04466">
    <property type="entry name" value="Terminase_3"/>
    <property type="match status" value="1"/>
</dbReference>
<dbReference type="InterPro" id="IPR052380">
    <property type="entry name" value="Viral_DNA_packaging_terminase"/>
</dbReference>
<dbReference type="InterPro" id="IPR035412">
    <property type="entry name" value="Terminase_L_N"/>
</dbReference>